<name>A0A5C2ST33_9APHY</name>
<dbReference type="Proteomes" id="UP000313359">
    <property type="component" value="Unassembled WGS sequence"/>
</dbReference>
<accession>A0A5C2ST33</accession>
<dbReference type="AlphaFoldDB" id="A0A5C2ST33"/>
<feature type="region of interest" description="Disordered" evidence="1">
    <location>
        <begin position="158"/>
        <end position="178"/>
    </location>
</feature>
<gene>
    <name evidence="2" type="ORF">L227DRAFT_137634</name>
</gene>
<evidence type="ECO:0000313" key="3">
    <source>
        <dbReference type="Proteomes" id="UP000313359"/>
    </source>
</evidence>
<dbReference type="EMBL" id="ML122251">
    <property type="protein sequence ID" value="RPD66239.1"/>
    <property type="molecule type" value="Genomic_DNA"/>
</dbReference>
<protein>
    <submittedName>
        <fullName evidence="2">Uncharacterized protein</fullName>
    </submittedName>
</protein>
<evidence type="ECO:0000313" key="2">
    <source>
        <dbReference type="EMBL" id="RPD66239.1"/>
    </source>
</evidence>
<sequence>MVEGLTRTCSGRGNYVCKIAEDLATACAPRGNLRACRRRLADAEARARRDGLWEHTQLSVRVAQAPGDGRARQRPGEAGMLCERPDMAGEIVGREPGEARGGGRLSRALHVSRGRRANDRASSFSAIKLRTCQSPIIFRIFAHIYEAVGALAASSRSPPATRLASCQPKRPSSFSSSPAVLGPPRTILVRRPFPFLLPPV</sequence>
<reference evidence="2" key="1">
    <citation type="journal article" date="2018" name="Genome Biol. Evol.">
        <title>Genomics and development of Lentinus tigrinus, a white-rot wood-decaying mushroom with dimorphic fruiting bodies.</title>
        <authorList>
            <person name="Wu B."/>
            <person name="Xu Z."/>
            <person name="Knudson A."/>
            <person name="Carlson A."/>
            <person name="Chen N."/>
            <person name="Kovaka S."/>
            <person name="LaButti K."/>
            <person name="Lipzen A."/>
            <person name="Pennachio C."/>
            <person name="Riley R."/>
            <person name="Schakwitz W."/>
            <person name="Umezawa K."/>
            <person name="Ohm R.A."/>
            <person name="Grigoriev I.V."/>
            <person name="Nagy L.G."/>
            <person name="Gibbons J."/>
            <person name="Hibbett D."/>
        </authorList>
    </citation>
    <scope>NUCLEOTIDE SEQUENCE [LARGE SCALE GENOMIC DNA]</scope>
    <source>
        <strain evidence="2">ALCF2SS1-6</strain>
    </source>
</reference>
<evidence type="ECO:0000256" key="1">
    <source>
        <dbReference type="SAM" id="MobiDB-lite"/>
    </source>
</evidence>
<proteinExistence type="predicted"/>
<organism evidence="2 3">
    <name type="scientific">Lentinus tigrinus ALCF2SS1-6</name>
    <dbReference type="NCBI Taxonomy" id="1328759"/>
    <lineage>
        <taxon>Eukaryota</taxon>
        <taxon>Fungi</taxon>
        <taxon>Dikarya</taxon>
        <taxon>Basidiomycota</taxon>
        <taxon>Agaricomycotina</taxon>
        <taxon>Agaricomycetes</taxon>
        <taxon>Polyporales</taxon>
        <taxon>Polyporaceae</taxon>
        <taxon>Lentinus</taxon>
    </lineage>
</organism>
<keyword evidence="3" id="KW-1185">Reference proteome</keyword>